<accession>A0A1B2ELR3</accession>
<proteinExistence type="predicted"/>
<dbReference type="RefSeq" id="WP_099511988.1">
    <property type="nucleotide sequence ID" value="NZ_CP016616.1"/>
</dbReference>
<dbReference type="EMBL" id="CP016616">
    <property type="protein sequence ID" value="ANY80918.1"/>
    <property type="molecule type" value="Genomic_DNA"/>
</dbReference>
<organism evidence="1">
    <name type="scientific">Microvirga ossetica</name>
    <dbReference type="NCBI Taxonomy" id="1882682"/>
    <lineage>
        <taxon>Bacteria</taxon>
        <taxon>Pseudomonadati</taxon>
        <taxon>Pseudomonadota</taxon>
        <taxon>Alphaproteobacteria</taxon>
        <taxon>Hyphomicrobiales</taxon>
        <taxon>Methylobacteriaceae</taxon>
        <taxon>Microvirga</taxon>
    </lineage>
</organism>
<protein>
    <submittedName>
        <fullName evidence="1">Uncharacterized protein</fullName>
    </submittedName>
</protein>
<sequence>MLEASDTLTGAIAELAAGNVGTVSVLGQIIDDPFAGLMILLDLERIGLRGEQIWLLYRDVHGMDLDGFIQHVKVQAGNLSRRRA</sequence>
<dbReference type="KEGG" id="moc:BB934_24040"/>
<name>A0A1B2ELR3_9HYPH</name>
<dbReference type="AlphaFoldDB" id="A0A1B2ELR3"/>
<evidence type="ECO:0000313" key="1">
    <source>
        <dbReference type="EMBL" id="ANY80918.1"/>
    </source>
</evidence>
<dbReference type="OrthoDB" id="8019991at2"/>
<gene>
    <name evidence="1" type="ORF">BB934_24040</name>
</gene>
<reference evidence="1" key="1">
    <citation type="submission" date="2016-07" db="EMBL/GenBank/DDBJ databases">
        <title>Microvirga ossetica sp. nov. a new species of rhizobia isolated from root nodules of the legume species Vicia alpestris Steven originated from North Ossetia region in the Caucasus.</title>
        <authorList>
            <person name="Safronova V.I."/>
            <person name="Kuznetsova I.G."/>
            <person name="Sazanova A.L."/>
            <person name="Belimov A."/>
            <person name="Andronov E."/>
            <person name="Osledkin Y.S."/>
            <person name="Onishchuk O.P."/>
            <person name="Kurchak O.N."/>
            <person name="Shaposhnikov A.I."/>
            <person name="Willems A."/>
            <person name="Tikhonovich I.A."/>
        </authorList>
    </citation>
    <scope>NUCLEOTIDE SEQUENCE [LARGE SCALE GENOMIC DNA]</scope>
    <source>
        <strain evidence="1">V5/3M</strain>
    </source>
</reference>